<dbReference type="Proteomes" id="UP001140949">
    <property type="component" value="Unassembled WGS sequence"/>
</dbReference>
<gene>
    <name evidence="1" type="ORF">M6B38_395050</name>
</gene>
<evidence type="ECO:0000313" key="2">
    <source>
        <dbReference type="Proteomes" id="UP001140949"/>
    </source>
</evidence>
<comment type="caution">
    <text evidence="1">The sequence shown here is derived from an EMBL/GenBank/DDBJ whole genome shotgun (WGS) entry which is preliminary data.</text>
</comment>
<protein>
    <submittedName>
        <fullName evidence="1">Uncharacterized protein</fullName>
    </submittedName>
</protein>
<evidence type="ECO:0000313" key="1">
    <source>
        <dbReference type="EMBL" id="KAJ6821064.1"/>
    </source>
</evidence>
<proteinExistence type="predicted"/>
<dbReference type="EMBL" id="JANAVB010025196">
    <property type="protein sequence ID" value="KAJ6821064.1"/>
    <property type="molecule type" value="Genomic_DNA"/>
</dbReference>
<sequence>MCLIARNFQNKFIAGGHPALLPTLDHPKQGKYTPRICEMEAICDTYYGQEPGGTFELAGVVMDLEAEEA</sequence>
<keyword evidence="2" id="KW-1185">Reference proteome</keyword>
<reference evidence="1" key="1">
    <citation type="journal article" date="2023" name="GigaByte">
        <title>Genome assembly of the bearded iris, Iris pallida Lam.</title>
        <authorList>
            <person name="Bruccoleri R.E."/>
            <person name="Oakeley E.J."/>
            <person name="Faust A.M.E."/>
            <person name="Altorfer M."/>
            <person name="Dessus-Babus S."/>
            <person name="Burckhardt D."/>
            <person name="Oertli M."/>
            <person name="Naumann U."/>
            <person name="Petersen F."/>
            <person name="Wong J."/>
        </authorList>
    </citation>
    <scope>NUCLEOTIDE SEQUENCE</scope>
    <source>
        <strain evidence="1">GSM-AAB239-AS_SAM_17_03QT</strain>
    </source>
</reference>
<organism evidence="1 2">
    <name type="scientific">Iris pallida</name>
    <name type="common">Sweet iris</name>
    <dbReference type="NCBI Taxonomy" id="29817"/>
    <lineage>
        <taxon>Eukaryota</taxon>
        <taxon>Viridiplantae</taxon>
        <taxon>Streptophyta</taxon>
        <taxon>Embryophyta</taxon>
        <taxon>Tracheophyta</taxon>
        <taxon>Spermatophyta</taxon>
        <taxon>Magnoliopsida</taxon>
        <taxon>Liliopsida</taxon>
        <taxon>Asparagales</taxon>
        <taxon>Iridaceae</taxon>
        <taxon>Iridoideae</taxon>
        <taxon>Irideae</taxon>
        <taxon>Iris</taxon>
    </lineage>
</organism>
<accession>A0AAX6FXD5</accession>
<name>A0AAX6FXD5_IRIPA</name>
<dbReference type="AlphaFoldDB" id="A0AAX6FXD5"/>
<reference evidence="1" key="2">
    <citation type="submission" date="2023-04" db="EMBL/GenBank/DDBJ databases">
        <authorList>
            <person name="Bruccoleri R.E."/>
            <person name="Oakeley E.J."/>
            <person name="Faust A.-M."/>
            <person name="Dessus-Babus S."/>
            <person name="Altorfer M."/>
            <person name="Burckhardt D."/>
            <person name="Oertli M."/>
            <person name="Naumann U."/>
            <person name="Petersen F."/>
            <person name="Wong J."/>
        </authorList>
    </citation>
    <scope>NUCLEOTIDE SEQUENCE</scope>
    <source>
        <strain evidence="1">GSM-AAB239-AS_SAM_17_03QT</strain>
        <tissue evidence="1">Leaf</tissue>
    </source>
</reference>